<dbReference type="SUPFAM" id="SSF50978">
    <property type="entry name" value="WD40 repeat-like"/>
    <property type="match status" value="1"/>
</dbReference>
<dbReference type="Pfam" id="PF00400">
    <property type="entry name" value="WD40"/>
    <property type="match status" value="1"/>
</dbReference>
<keyword evidence="1" id="KW-0853">WD repeat</keyword>
<feature type="repeat" description="WD" evidence="1">
    <location>
        <begin position="56"/>
        <end position="97"/>
    </location>
</feature>
<dbReference type="AlphaFoldDB" id="A0AAV7E6L6"/>
<reference evidence="2 3" key="1">
    <citation type="submission" date="2021-07" db="EMBL/GenBank/DDBJ databases">
        <title>The Aristolochia fimbriata genome: insights into angiosperm evolution, floral development and chemical biosynthesis.</title>
        <authorList>
            <person name="Jiao Y."/>
        </authorList>
    </citation>
    <scope>NUCLEOTIDE SEQUENCE [LARGE SCALE GENOMIC DNA]</scope>
    <source>
        <strain evidence="2">IBCAS-2021</strain>
        <tissue evidence="2">Leaf</tissue>
    </source>
</reference>
<evidence type="ECO:0000313" key="2">
    <source>
        <dbReference type="EMBL" id="KAG9444239.1"/>
    </source>
</evidence>
<accession>A0AAV7E6L6</accession>
<gene>
    <name evidence="2" type="ORF">H6P81_015579</name>
</gene>
<dbReference type="InterPro" id="IPR036322">
    <property type="entry name" value="WD40_repeat_dom_sf"/>
</dbReference>
<evidence type="ECO:0000313" key="3">
    <source>
        <dbReference type="Proteomes" id="UP000825729"/>
    </source>
</evidence>
<proteinExistence type="predicted"/>
<dbReference type="PROSITE" id="PS50294">
    <property type="entry name" value="WD_REPEATS_REGION"/>
    <property type="match status" value="1"/>
</dbReference>
<dbReference type="PROSITE" id="PS50082">
    <property type="entry name" value="WD_REPEATS_2"/>
    <property type="match status" value="1"/>
</dbReference>
<dbReference type="Gene3D" id="2.130.10.10">
    <property type="entry name" value="YVTN repeat-like/Quinoprotein amine dehydrogenase"/>
    <property type="match status" value="1"/>
</dbReference>
<protein>
    <submittedName>
        <fullName evidence="2">Uncharacterized protein</fullName>
    </submittedName>
</protein>
<comment type="caution">
    <text evidence="2">The sequence shown here is derived from an EMBL/GenBank/DDBJ whole genome shotgun (WGS) entry which is preliminary data.</text>
</comment>
<dbReference type="Proteomes" id="UP000825729">
    <property type="component" value="Unassembled WGS sequence"/>
</dbReference>
<dbReference type="PANTHER" id="PTHR47446:SF2">
    <property type="entry name" value="RING-TYPE E3 UBIQUITIN TRANSFERASE"/>
    <property type="match status" value="1"/>
</dbReference>
<sequence length="147" mass="16591">MHVSCVHTQILKAGNPSSRAINALLYYKGLLCTGHPDGSIKAWDIEGQTAKYAWEVKAHKKQITCVALFEPGDSFLTGSSDKTVKVWQMKKRKLECVQVIELKDPIHKIDSCGQMIFIITQSHGVKMQAYRCLPCSLYAYMKVTEKR</sequence>
<dbReference type="InterPro" id="IPR001680">
    <property type="entry name" value="WD40_rpt"/>
</dbReference>
<name>A0AAV7E6L6_ARIFI</name>
<dbReference type="InterPro" id="IPR052858">
    <property type="entry name" value="E3_ubiquitin-ligase_LIN"/>
</dbReference>
<keyword evidence="3" id="KW-1185">Reference proteome</keyword>
<dbReference type="InterPro" id="IPR015943">
    <property type="entry name" value="WD40/YVTN_repeat-like_dom_sf"/>
</dbReference>
<dbReference type="SMART" id="SM00320">
    <property type="entry name" value="WD40"/>
    <property type="match status" value="2"/>
</dbReference>
<organism evidence="2 3">
    <name type="scientific">Aristolochia fimbriata</name>
    <name type="common">White veined hardy Dutchman's pipe vine</name>
    <dbReference type="NCBI Taxonomy" id="158543"/>
    <lineage>
        <taxon>Eukaryota</taxon>
        <taxon>Viridiplantae</taxon>
        <taxon>Streptophyta</taxon>
        <taxon>Embryophyta</taxon>
        <taxon>Tracheophyta</taxon>
        <taxon>Spermatophyta</taxon>
        <taxon>Magnoliopsida</taxon>
        <taxon>Magnoliidae</taxon>
        <taxon>Piperales</taxon>
        <taxon>Aristolochiaceae</taxon>
        <taxon>Aristolochia</taxon>
    </lineage>
</organism>
<evidence type="ECO:0000256" key="1">
    <source>
        <dbReference type="PROSITE-ProRule" id="PRU00221"/>
    </source>
</evidence>
<dbReference type="EMBL" id="JAINDJ010000006">
    <property type="protein sequence ID" value="KAG9444239.1"/>
    <property type="molecule type" value="Genomic_DNA"/>
</dbReference>
<dbReference type="PANTHER" id="PTHR47446">
    <property type="entry name" value="RING-TYPE E3 UBIQUITIN TRANSFERASE"/>
    <property type="match status" value="1"/>
</dbReference>